<dbReference type="InterPro" id="IPR034164">
    <property type="entry name" value="Pepsin-like_dom"/>
</dbReference>
<dbReference type="GO" id="GO:0004190">
    <property type="term" value="F:aspartic-type endopeptidase activity"/>
    <property type="evidence" value="ECO:0007669"/>
    <property type="project" value="InterPro"/>
</dbReference>
<dbReference type="InterPro" id="IPR021109">
    <property type="entry name" value="Peptidase_aspartic_dom_sf"/>
</dbReference>
<name>A0A1L9V0N2_ASPBC</name>
<dbReference type="Proteomes" id="UP000184499">
    <property type="component" value="Unassembled WGS sequence"/>
</dbReference>
<dbReference type="OMA" id="FVDWTWI"/>
<dbReference type="PANTHER" id="PTHR47966:SF51">
    <property type="entry name" value="BETA-SITE APP-CLEAVING ENZYME, ISOFORM A-RELATED"/>
    <property type="match status" value="1"/>
</dbReference>
<dbReference type="Gene3D" id="2.40.70.10">
    <property type="entry name" value="Acid Proteases"/>
    <property type="match status" value="2"/>
</dbReference>
<proteinExistence type="inferred from homology"/>
<dbReference type="PROSITE" id="PS51767">
    <property type="entry name" value="PEPTIDASE_A1"/>
    <property type="match status" value="1"/>
</dbReference>
<evidence type="ECO:0000256" key="1">
    <source>
        <dbReference type="ARBA" id="ARBA00007447"/>
    </source>
</evidence>
<dbReference type="GeneID" id="93574123"/>
<dbReference type="SUPFAM" id="SSF50630">
    <property type="entry name" value="Acid proteases"/>
    <property type="match status" value="1"/>
</dbReference>
<evidence type="ECO:0000256" key="2">
    <source>
        <dbReference type="ARBA" id="ARBA00022801"/>
    </source>
</evidence>
<dbReference type="GO" id="GO:0006508">
    <property type="term" value="P:proteolysis"/>
    <property type="evidence" value="ECO:0007669"/>
    <property type="project" value="InterPro"/>
</dbReference>
<evidence type="ECO:0000256" key="4">
    <source>
        <dbReference type="SAM" id="SignalP"/>
    </source>
</evidence>
<sequence>MSPGSRICSLLVAAVTASAVPTSLATRHLQSVDLPLTRSSYGFLTDIALGTPGQSLPYLVDWTWTGHYVVTTLCYNDPTATYDCLNVDQKIFNQTLSTTFINQTDQYGYLYWDPNHFYFTEPAAADVATDMLRIGPTAVNTTIQAANFVFNETISAFPFSGVYGLSPVFKGDNRSVQASFYQGWKSGAWPSPIVSFIYCHDNATKAVCSGHDGIQTLGGYNTSHVHGNITWYDIIVTEAINTLDFVYAPAVINYWALNLTRFSIGDEEQQLNQTTTLDGKQAAVAAFDHASYGRGAPVSVYGYQRLVELVGAKAVTLSDPPNNGEQGFYQFDCRNTSSLPPLRYEFAGSKRVWEIAPENYVEVLTNGTNKCTFNVRTLGDGAMVMGNFGETFAIDKYVMFDFEKLQVGIADFAW</sequence>
<dbReference type="InterPro" id="IPR033121">
    <property type="entry name" value="PEPTIDASE_A1"/>
</dbReference>
<dbReference type="OrthoDB" id="771136at2759"/>
<accession>A0A1L9V0N2</accession>
<keyword evidence="3" id="KW-1015">Disulfide bond</keyword>
<dbReference type="PANTHER" id="PTHR47966">
    <property type="entry name" value="BETA-SITE APP-CLEAVING ENZYME, ISOFORM A-RELATED"/>
    <property type="match status" value="1"/>
</dbReference>
<organism evidence="6 7">
    <name type="scientific">Aspergillus brasiliensis (strain CBS 101740 / IMI 381727 / IBT 21946)</name>
    <dbReference type="NCBI Taxonomy" id="767769"/>
    <lineage>
        <taxon>Eukaryota</taxon>
        <taxon>Fungi</taxon>
        <taxon>Dikarya</taxon>
        <taxon>Ascomycota</taxon>
        <taxon>Pezizomycotina</taxon>
        <taxon>Eurotiomycetes</taxon>
        <taxon>Eurotiomycetidae</taxon>
        <taxon>Eurotiales</taxon>
        <taxon>Aspergillaceae</taxon>
        <taxon>Aspergillus</taxon>
        <taxon>Aspergillus subgen. Circumdati</taxon>
    </lineage>
</organism>
<dbReference type="RefSeq" id="XP_067484708.1">
    <property type="nucleotide sequence ID" value="XM_067621635.1"/>
</dbReference>
<evidence type="ECO:0000259" key="5">
    <source>
        <dbReference type="PROSITE" id="PS51767"/>
    </source>
</evidence>
<feature type="domain" description="Peptidase A1" evidence="5">
    <location>
        <begin position="43"/>
        <end position="410"/>
    </location>
</feature>
<dbReference type="AlphaFoldDB" id="A0A1L9V0N2"/>
<dbReference type="Pfam" id="PF00026">
    <property type="entry name" value="Asp"/>
    <property type="match status" value="1"/>
</dbReference>
<dbReference type="STRING" id="767769.A0A1L9V0N2"/>
<evidence type="ECO:0000313" key="7">
    <source>
        <dbReference type="Proteomes" id="UP000184499"/>
    </source>
</evidence>
<feature type="signal peptide" evidence="4">
    <location>
        <begin position="1"/>
        <end position="25"/>
    </location>
</feature>
<dbReference type="VEuPathDB" id="FungiDB:ASPBRDRAFT_202428"/>
<evidence type="ECO:0000256" key="3">
    <source>
        <dbReference type="PIRSR" id="PIRSR601461-2"/>
    </source>
</evidence>
<keyword evidence="2" id="KW-0378">Hydrolase</keyword>
<keyword evidence="7" id="KW-1185">Reference proteome</keyword>
<dbReference type="CDD" id="cd05471">
    <property type="entry name" value="pepsin_like"/>
    <property type="match status" value="1"/>
</dbReference>
<dbReference type="EMBL" id="KV878679">
    <property type="protein sequence ID" value="OJJ77461.1"/>
    <property type="molecule type" value="Genomic_DNA"/>
</dbReference>
<protein>
    <recommendedName>
        <fullName evidence="5">Peptidase A1 domain-containing protein</fullName>
    </recommendedName>
</protein>
<evidence type="ECO:0000313" key="6">
    <source>
        <dbReference type="EMBL" id="OJJ77461.1"/>
    </source>
</evidence>
<dbReference type="FunFam" id="2.40.70.10:FF:000144">
    <property type="entry name" value="Aspartic protease"/>
    <property type="match status" value="1"/>
</dbReference>
<reference evidence="7" key="1">
    <citation type="journal article" date="2017" name="Genome Biol.">
        <title>Comparative genomics reveals high biological diversity and specific adaptations in the industrially and medically important fungal genus Aspergillus.</title>
        <authorList>
            <person name="de Vries R.P."/>
            <person name="Riley R."/>
            <person name="Wiebenga A."/>
            <person name="Aguilar-Osorio G."/>
            <person name="Amillis S."/>
            <person name="Uchima C.A."/>
            <person name="Anderluh G."/>
            <person name="Asadollahi M."/>
            <person name="Askin M."/>
            <person name="Barry K."/>
            <person name="Battaglia E."/>
            <person name="Bayram O."/>
            <person name="Benocci T."/>
            <person name="Braus-Stromeyer S.A."/>
            <person name="Caldana C."/>
            <person name="Canovas D."/>
            <person name="Cerqueira G.C."/>
            <person name="Chen F."/>
            <person name="Chen W."/>
            <person name="Choi C."/>
            <person name="Clum A."/>
            <person name="Dos Santos R.A."/>
            <person name="Damasio A.R."/>
            <person name="Diallinas G."/>
            <person name="Emri T."/>
            <person name="Fekete E."/>
            <person name="Flipphi M."/>
            <person name="Freyberg S."/>
            <person name="Gallo A."/>
            <person name="Gournas C."/>
            <person name="Habgood R."/>
            <person name="Hainaut M."/>
            <person name="Harispe M.L."/>
            <person name="Henrissat B."/>
            <person name="Hilden K.S."/>
            <person name="Hope R."/>
            <person name="Hossain A."/>
            <person name="Karabika E."/>
            <person name="Karaffa L."/>
            <person name="Karanyi Z."/>
            <person name="Krasevec N."/>
            <person name="Kuo A."/>
            <person name="Kusch H."/>
            <person name="LaButti K."/>
            <person name="Lagendijk E.L."/>
            <person name="Lapidus A."/>
            <person name="Levasseur A."/>
            <person name="Lindquist E."/>
            <person name="Lipzen A."/>
            <person name="Logrieco A.F."/>
            <person name="MacCabe A."/>
            <person name="Maekelae M.R."/>
            <person name="Malavazi I."/>
            <person name="Melin P."/>
            <person name="Meyer V."/>
            <person name="Mielnichuk N."/>
            <person name="Miskei M."/>
            <person name="Molnar A.P."/>
            <person name="Mule G."/>
            <person name="Ngan C.Y."/>
            <person name="Orejas M."/>
            <person name="Orosz E."/>
            <person name="Ouedraogo J.P."/>
            <person name="Overkamp K.M."/>
            <person name="Park H.-S."/>
            <person name="Perrone G."/>
            <person name="Piumi F."/>
            <person name="Punt P.J."/>
            <person name="Ram A.F."/>
            <person name="Ramon A."/>
            <person name="Rauscher S."/>
            <person name="Record E."/>
            <person name="Riano-Pachon D.M."/>
            <person name="Robert V."/>
            <person name="Roehrig J."/>
            <person name="Ruller R."/>
            <person name="Salamov A."/>
            <person name="Salih N.S."/>
            <person name="Samson R.A."/>
            <person name="Sandor E."/>
            <person name="Sanguinetti M."/>
            <person name="Schuetze T."/>
            <person name="Sepcic K."/>
            <person name="Shelest E."/>
            <person name="Sherlock G."/>
            <person name="Sophianopoulou V."/>
            <person name="Squina F.M."/>
            <person name="Sun H."/>
            <person name="Susca A."/>
            <person name="Todd R.B."/>
            <person name="Tsang A."/>
            <person name="Unkles S.E."/>
            <person name="van de Wiele N."/>
            <person name="van Rossen-Uffink D."/>
            <person name="Oliveira J.V."/>
            <person name="Vesth T.C."/>
            <person name="Visser J."/>
            <person name="Yu J.-H."/>
            <person name="Zhou M."/>
            <person name="Andersen M.R."/>
            <person name="Archer D.B."/>
            <person name="Baker S.E."/>
            <person name="Benoit I."/>
            <person name="Brakhage A.A."/>
            <person name="Braus G.H."/>
            <person name="Fischer R."/>
            <person name="Frisvad J.C."/>
            <person name="Goldman G.H."/>
            <person name="Houbraken J."/>
            <person name="Oakley B."/>
            <person name="Pocsi I."/>
            <person name="Scazzocchio C."/>
            <person name="Seiboth B."/>
            <person name="vanKuyk P.A."/>
            <person name="Wortman J."/>
            <person name="Dyer P.S."/>
            <person name="Grigoriev I.V."/>
        </authorList>
    </citation>
    <scope>NUCLEOTIDE SEQUENCE [LARGE SCALE GENOMIC DNA]</scope>
    <source>
        <strain evidence="7">CBS 101740 / IMI 381727 / IBT 21946</strain>
    </source>
</reference>
<dbReference type="InterPro" id="IPR001461">
    <property type="entry name" value="Aspartic_peptidase_A1"/>
</dbReference>
<feature type="disulfide bond" evidence="3">
    <location>
        <begin position="333"/>
        <end position="371"/>
    </location>
</feature>
<comment type="similarity">
    <text evidence="1">Belongs to the peptidase A1 family.</text>
</comment>
<gene>
    <name evidence="6" type="ORF">ASPBRDRAFT_202428</name>
</gene>
<keyword evidence="4" id="KW-0732">Signal</keyword>
<feature type="chain" id="PRO_5009887817" description="Peptidase A1 domain-containing protein" evidence="4">
    <location>
        <begin position="26"/>
        <end position="414"/>
    </location>
</feature>